<dbReference type="InterPro" id="IPR043128">
    <property type="entry name" value="Rev_trsase/Diguanyl_cyclase"/>
</dbReference>
<protein>
    <recommendedName>
        <fullName evidence="1">Reverse transcriptase domain-containing protein</fullName>
    </recommendedName>
</protein>
<dbReference type="EMBL" id="BKCJ010401609">
    <property type="protein sequence ID" value="GFA30552.1"/>
    <property type="molecule type" value="Genomic_DNA"/>
</dbReference>
<sequence length="327" mass="38303">MGKNKAVGLDEILLKHGGALEAKGNLIKKYRERQKDLYLAFLDLEKAYDSILRELIWKTLSDKGTPMRYIKVIHDMYKWERTCVRTPTGNTYYFLVDVGLHQGSAVIPYLFSLILDELTKGIQESIPWCLIFADDIVLVLETPKGLNRILEQWRKALEDIGLREEEIRIGKHILEPNESFRYLGSVIHKSGRIEDDVTHRIQVGWLKWRAATGILCDKKVPLKLKGKFYRLAIRPTMLYRSEWPLTKVQENRMEVSEIRMLRWTCGRLRWFGHVKRRPQSAPVRRVKSLTVDGARRSGRPKLRWEDRLKTDTKELLLSEDMTSDRNT</sequence>
<evidence type="ECO:0000259" key="1">
    <source>
        <dbReference type="PROSITE" id="PS50878"/>
    </source>
</evidence>
<feature type="domain" description="Reverse transcriptase" evidence="1">
    <location>
        <begin position="1"/>
        <end position="187"/>
    </location>
</feature>
<name>A0A699JF90_TANCI</name>
<dbReference type="SUPFAM" id="SSF56672">
    <property type="entry name" value="DNA/RNA polymerases"/>
    <property type="match status" value="1"/>
</dbReference>
<accession>A0A699JF90</accession>
<dbReference type="PROSITE" id="PS50878">
    <property type="entry name" value="RT_POL"/>
    <property type="match status" value="1"/>
</dbReference>
<dbReference type="AlphaFoldDB" id="A0A699JF90"/>
<organism evidence="2">
    <name type="scientific">Tanacetum cinerariifolium</name>
    <name type="common">Dalmatian daisy</name>
    <name type="synonym">Chrysanthemum cinerariifolium</name>
    <dbReference type="NCBI Taxonomy" id="118510"/>
    <lineage>
        <taxon>Eukaryota</taxon>
        <taxon>Viridiplantae</taxon>
        <taxon>Streptophyta</taxon>
        <taxon>Embryophyta</taxon>
        <taxon>Tracheophyta</taxon>
        <taxon>Spermatophyta</taxon>
        <taxon>Magnoliopsida</taxon>
        <taxon>eudicotyledons</taxon>
        <taxon>Gunneridae</taxon>
        <taxon>Pentapetalae</taxon>
        <taxon>asterids</taxon>
        <taxon>campanulids</taxon>
        <taxon>Asterales</taxon>
        <taxon>Asteraceae</taxon>
        <taxon>Asteroideae</taxon>
        <taxon>Anthemideae</taxon>
        <taxon>Anthemidinae</taxon>
        <taxon>Tanacetum</taxon>
    </lineage>
</organism>
<dbReference type="Gene3D" id="3.30.70.270">
    <property type="match status" value="1"/>
</dbReference>
<gene>
    <name evidence="2" type="ORF">Tci_602524</name>
</gene>
<dbReference type="PANTHER" id="PTHR46238:SF11">
    <property type="entry name" value="AGAMOUS-LIKE MADS-BOX PROTEIN AGL16"/>
    <property type="match status" value="1"/>
</dbReference>
<proteinExistence type="predicted"/>
<reference evidence="2" key="1">
    <citation type="journal article" date="2019" name="Sci. Rep.">
        <title>Draft genome of Tanacetum cinerariifolium, the natural source of mosquito coil.</title>
        <authorList>
            <person name="Yamashiro T."/>
            <person name="Shiraishi A."/>
            <person name="Satake H."/>
            <person name="Nakayama K."/>
        </authorList>
    </citation>
    <scope>NUCLEOTIDE SEQUENCE</scope>
</reference>
<evidence type="ECO:0000313" key="2">
    <source>
        <dbReference type="EMBL" id="GFA30552.1"/>
    </source>
</evidence>
<dbReference type="Pfam" id="PF00078">
    <property type="entry name" value="RVT_1"/>
    <property type="match status" value="1"/>
</dbReference>
<dbReference type="PANTHER" id="PTHR46238">
    <property type="entry name" value="REVERSE TRANSCRIPTASE DOMAIN-CONTAINING PROTEIN"/>
    <property type="match status" value="1"/>
</dbReference>
<dbReference type="InterPro" id="IPR000477">
    <property type="entry name" value="RT_dom"/>
</dbReference>
<comment type="caution">
    <text evidence="2">The sequence shown here is derived from an EMBL/GenBank/DDBJ whole genome shotgun (WGS) entry which is preliminary data.</text>
</comment>
<dbReference type="InterPro" id="IPR043502">
    <property type="entry name" value="DNA/RNA_pol_sf"/>
</dbReference>